<name>A0ABX1RA20_9PSEU</name>
<organism evidence="1 2">
    <name type="scientific">Pseudonocardia xinjiangensis</name>
    <dbReference type="NCBI Taxonomy" id="75289"/>
    <lineage>
        <taxon>Bacteria</taxon>
        <taxon>Bacillati</taxon>
        <taxon>Actinomycetota</taxon>
        <taxon>Actinomycetes</taxon>
        <taxon>Pseudonocardiales</taxon>
        <taxon>Pseudonocardiaceae</taxon>
        <taxon>Pseudonocardia</taxon>
    </lineage>
</organism>
<keyword evidence="2" id="KW-1185">Reference proteome</keyword>
<comment type="caution">
    <text evidence="1">The sequence shown here is derived from an EMBL/GenBank/DDBJ whole genome shotgun (WGS) entry which is preliminary data.</text>
</comment>
<evidence type="ECO:0000313" key="1">
    <source>
        <dbReference type="EMBL" id="NMH77233.1"/>
    </source>
</evidence>
<evidence type="ECO:0000313" key="2">
    <source>
        <dbReference type="Proteomes" id="UP001296706"/>
    </source>
</evidence>
<sequence>MRQVGEVDVYFVANTGPYPQALTLGPRDAADGGVPLHLQPYEAAVVVGLPAPDQDVPAAPADGPADAVELAGPWTVAYADAPGERTAVVLPHRWEDDPGRADYCQLRGLRVRPGCDAPYWGSIPGLMDVIPNGQA</sequence>
<protein>
    <submittedName>
        <fullName evidence="1">Uncharacterized protein</fullName>
    </submittedName>
</protein>
<reference evidence="1 2" key="1">
    <citation type="submission" date="2020-04" db="EMBL/GenBank/DDBJ databases">
        <authorList>
            <person name="Klaysubun C."/>
            <person name="Duangmal K."/>
            <person name="Lipun K."/>
        </authorList>
    </citation>
    <scope>NUCLEOTIDE SEQUENCE [LARGE SCALE GENOMIC DNA]</scope>
    <source>
        <strain evidence="1 2">JCM 11839</strain>
    </source>
</reference>
<dbReference type="Proteomes" id="UP001296706">
    <property type="component" value="Unassembled WGS sequence"/>
</dbReference>
<proteinExistence type="predicted"/>
<gene>
    <name evidence="1" type="ORF">HF577_09025</name>
</gene>
<dbReference type="EMBL" id="JAAXKY010000020">
    <property type="protein sequence ID" value="NMH77233.1"/>
    <property type="molecule type" value="Genomic_DNA"/>
</dbReference>
<dbReference type="RefSeq" id="WP_169395303.1">
    <property type="nucleotide sequence ID" value="NZ_BAAAJH010000001.1"/>
</dbReference>
<accession>A0ABX1RA20</accession>